<keyword evidence="3" id="KW-1185">Reference proteome</keyword>
<organism evidence="2 3">
    <name type="scientific">Zhongshania antarctica</name>
    <dbReference type="NCBI Taxonomy" id="641702"/>
    <lineage>
        <taxon>Bacteria</taxon>
        <taxon>Pseudomonadati</taxon>
        <taxon>Pseudomonadota</taxon>
        <taxon>Gammaproteobacteria</taxon>
        <taxon>Cellvibrionales</taxon>
        <taxon>Spongiibacteraceae</taxon>
        <taxon>Zhongshania</taxon>
    </lineage>
</organism>
<dbReference type="Proteomes" id="UP000536640">
    <property type="component" value="Unassembled WGS sequence"/>
</dbReference>
<dbReference type="InterPro" id="IPR014914">
    <property type="entry name" value="RES_dom"/>
</dbReference>
<dbReference type="EMBL" id="JACHHW010000006">
    <property type="protein sequence ID" value="MBB5188333.1"/>
    <property type="molecule type" value="Genomic_DNA"/>
</dbReference>
<sequence length="253" mass="28618">MSFKSYRSYLIFKNAVDTKRRYILDSESKDFLNSIIATCGGRERPLPAGLVVWRAQNGHSWRPYYQHDPEADEDIHVDDFPASFPKARMKPLVDSAAEGRANSKGISCLYVATDKETAMSEVRPWLGAILSLGQLRLTRDLRVLDFSVEHGKNNIHLYFEEPGPEEIVRAVWSDIDNAFSRPTKASDLKSEYAPTQIISEFVKSKGYDGIAYKSALAGGHNICLFDLESAEVINCSIYEPTKISFDFKRVEEH</sequence>
<dbReference type="Pfam" id="PF08808">
    <property type="entry name" value="RES"/>
    <property type="match status" value="1"/>
</dbReference>
<accession>A0A840R782</accession>
<proteinExistence type="predicted"/>
<protein>
    <recommendedName>
        <fullName evidence="1">RES domain-containing protein</fullName>
    </recommendedName>
</protein>
<dbReference type="SMART" id="SM00953">
    <property type="entry name" value="RES"/>
    <property type="match status" value="1"/>
</dbReference>
<name>A0A840R782_9GAMM</name>
<evidence type="ECO:0000313" key="2">
    <source>
        <dbReference type="EMBL" id="MBB5188333.1"/>
    </source>
</evidence>
<evidence type="ECO:0000313" key="3">
    <source>
        <dbReference type="Proteomes" id="UP000536640"/>
    </source>
</evidence>
<dbReference type="RefSeq" id="WP_184463570.1">
    <property type="nucleotide sequence ID" value="NZ_JACHHW010000006.1"/>
</dbReference>
<reference evidence="2 3" key="1">
    <citation type="submission" date="2020-08" db="EMBL/GenBank/DDBJ databases">
        <title>Genomic Encyclopedia of Type Strains, Phase IV (KMG-IV): sequencing the most valuable type-strain genomes for metagenomic binning, comparative biology and taxonomic classification.</title>
        <authorList>
            <person name="Goeker M."/>
        </authorList>
    </citation>
    <scope>NUCLEOTIDE SEQUENCE [LARGE SCALE GENOMIC DNA]</scope>
    <source>
        <strain evidence="2 3">DSM 25701</strain>
    </source>
</reference>
<feature type="domain" description="RES" evidence="1">
    <location>
        <begin position="84"/>
        <end position="239"/>
    </location>
</feature>
<gene>
    <name evidence="2" type="ORF">HNQ57_002612</name>
</gene>
<comment type="caution">
    <text evidence="2">The sequence shown here is derived from an EMBL/GenBank/DDBJ whole genome shotgun (WGS) entry which is preliminary data.</text>
</comment>
<dbReference type="AlphaFoldDB" id="A0A840R782"/>
<evidence type="ECO:0000259" key="1">
    <source>
        <dbReference type="SMART" id="SM00953"/>
    </source>
</evidence>